<evidence type="ECO:0000259" key="1">
    <source>
        <dbReference type="PROSITE" id="PS51186"/>
    </source>
</evidence>
<feature type="domain" description="N-acetyltransferase" evidence="1">
    <location>
        <begin position="8"/>
        <end position="149"/>
    </location>
</feature>
<gene>
    <name evidence="2" type="ORF">SAMN03080617_03902</name>
</gene>
<dbReference type="EMBL" id="FMXE01000039">
    <property type="protein sequence ID" value="SDA94382.1"/>
    <property type="molecule type" value="Genomic_DNA"/>
</dbReference>
<proteinExistence type="predicted"/>
<accession>A0A1G5ZIH5</accession>
<dbReference type="GO" id="GO:0004343">
    <property type="term" value="F:glucosamine 6-phosphate N-acetyltransferase activity"/>
    <property type="evidence" value="ECO:0007669"/>
    <property type="project" value="TreeGrafter"/>
</dbReference>
<dbReference type="PANTHER" id="PTHR13355">
    <property type="entry name" value="GLUCOSAMINE 6-PHOSPHATE N-ACETYLTRANSFERASE"/>
    <property type="match status" value="1"/>
</dbReference>
<dbReference type="OrthoDB" id="9796171at2"/>
<dbReference type="Pfam" id="PF13673">
    <property type="entry name" value="Acetyltransf_10"/>
    <property type="match status" value="1"/>
</dbReference>
<sequence length="149" mass="16803">MILTHRVKAFQELTLNELYELLKLRSEVFVVEQNCVFQDMDDKDQKCHHVMLYSDGVLVGYSRLVPAGVFYKEMAIGRVVTAPSVRGKGLGKVLMELSIDYCRQLFGPGAIRLGAQTYALGFYSSLGFVAEGDTYDEDGIEHIEMVRKN</sequence>
<dbReference type="CDD" id="cd04301">
    <property type="entry name" value="NAT_SF"/>
    <property type="match status" value="1"/>
</dbReference>
<name>A0A1G5ZIH5_9BACT</name>
<dbReference type="Proteomes" id="UP000198756">
    <property type="component" value="Unassembled WGS sequence"/>
</dbReference>
<evidence type="ECO:0000313" key="3">
    <source>
        <dbReference type="Proteomes" id="UP000198756"/>
    </source>
</evidence>
<keyword evidence="3" id="KW-1185">Reference proteome</keyword>
<evidence type="ECO:0000313" key="2">
    <source>
        <dbReference type="EMBL" id="SDA94382.1"/>
    </source>
</evidence>
<dbReference type="InterPro" id="IPR039143">
    <property type="entry name" value="GNPNAT1-like"/>
</dbReference>
<reference evidence="3" key="1">
    <citation type="submission" date="2016-10" db="EMBL/GenBank/DDBJ databases">
        <authorList>
            <person name="Varghese N."/>
            <person name="Submissions S."/>
        </authorList>
    </citation>
    <scope>NUCLEOTIDE SEQUENCE [LARGE SCALE GENOMIC DNA]</scope>
    <source>
        <strain evidence="3">DSM 22703</strain>
    </source>
</reference>
<dbReference type="SUPFAM" id="SSF55729">
    <property type="entry name" value="Acyl-CoA N-acyltransferases (Nat)"/>
    <property type="match status" value="1"/>
</dbReference>
<organism evidence="2 3">
    <name type="scientific">Algoriphagus alkaliphilus</name>
    <dbReference type="NCBI Taxonomy" id="279824"/>
    <lineage>
        <taxon>Bacteria</taxon>
        <taxon>Pseudomonadati</taxon>
        <taxon>Bacteroidota</taxon>
        <taxon>Cytophagia</taxon>
        <taxon>Cytophagales</taxon>
        <taxon>Cyclobacteriaceae</taxon>
        <taxon>Algoriphagus</taxon>
    </lineage>
</organism>
<dbReference type="AlphaFoldDB" id="A0A1G5ZIH5"/>
<dbReference type="Gene3D" id="3.40.630.30">
    <property type="match status" value="1"/>
</dbReference>
<protein>
    <submittedName>
        <fullName evidence="2">ElaA protein</fullName>
    </submittedName>
</protein>
<dbReference type="RefSeq" id="WP_092733913.1">
    <property type="nucleotide sequence ID" value="NZ_FMXE01000039.1"/>
</dbReference>
<dbReference type="STRING" id="279824.SAMN03080617_03902"/>
<dbReference type="PANTHER" id="PTHR13355:SF11">
    <property type="entry name" value="GLUCOSAMINE 6-PHOSPHATE N-ACETYLTRANSFERASE"/>
    <property type="match status" value="1"/>
</dbReference>
<dbReference type="InterPro" id="IPR016181">
    <property type="entry name" value="Acyl_CoA_acyltransferase"/>
</dbReference>
<dbReference type="PROSITE" id="PS51186">
    <property type="entry name" value="GNAT"/>
    <property type="match status" value="1"/>
</dbReference>
<dbReference type="InterPro" id="IPR000182">
    <property type="entry name" value="GNAT_dom"/>
</dbReference>